<dbReference type="Gene3D" id="2.40.50.40">
    <property type="match status" value="1"/>
</dbReference>
<keyword evidence="5" id="KW-1185">Reference proteome</keyword>
<dbReference type="InterPro" id="IPR023780">
    <property type="entry name" value="Chromo_domain"/>
</dbReference>
<dbReference type="Pfam" id="PF00385">
    <property type="entry name" value="Chromo"/>
    <property type="match status" value="1"/>
</dbReference>
<dbReference type="SUPFAM" id="SSF54160">
    <property type="entry name" value="Chromo domain-like"/>
    <property type="match status" value="1"/>
</dbReference>
<evidence type="ECO:0000256" key="1">
    <source>
        <dbReference type="ARBA" id="ARBA00011353"/>
    </source>
</evidence>
<comment type="subunit">
    <text evidence="1">Component of the NuA4 histone acetyltransferase complex.</text>
</comment>
<dbReference type="GeneID" id="54475010"/>
<proteinExistence type="predicted"/>
<dbReference type="InterPro" id="IPR000953">
    <property type="entry name" value="Chromo/chromo_shadow_dom"/>
</dbReference>
<dbReference type="PROSITE" id="PS50013">
    <property type="entry name" value="CHROMO_2"/>
    <property type="match status" value="1"/>
</dbReference>
<sequence>MFIIYIHHAPLHSSPLQNLKQEAFNMASNTRTAGMIADNQWFVQEIIAQRIGANFLLELLVVWEGYTVEEATWEPSEHIHGDILGMWFNMKKELVDLNDLEEEMEADAETMQATESETREDSEAESESDEESVSEFTPDTDMETSESERESEYDSEQDADFEWDD</sequence>
<evidence type="ECO:0000256" key="2">
    <source>
        <dbReference type="SAM" id="MobiDB-lite"/>
    </source>
</evidence>
<reference evidence="4" key="1">
    <citation type="journal article" date="2020" name="Stud. Mycol.">
        <title>101 Dothideomycetes genomes: a test case for predicting lifestyles and emergence of pathogens.</title>
        <authorList>
            <person name="Haridas S."/>
            <person name="Albert R."/>
            <person name="Binder M."/>
            <person name="Bloem J."/>
            <person name="Labutti K."/>
            <person name="Salamov A."/>
            <person name="Andreopoulos B."/>
            <person name="Baker S."/>
            <person name="Barry K."/>
            <person name="Bills G."/>
            <person name="Bluhm B."/>
            <person name="Cannon C."/>
            <person name="Castanera R."/>
            <person name="Culley D."/>
            <person name="Daum C."/>
            <person name="Ezra D."/>
            <person name="Gonzalez J."/>
            <person name="Henrissat B."/>
            <person name="Kuo A."/>
            <person name="Liang C."/>
            <person name="Lipzen A."/>
            <person name="Lutzoni F."/>
            <person name="Magnuson J."/>
            <person name="Mondo S."/>
            <person name="Nolan M."/>
            <person name="Ohm R."/>
            <person name="Pangilinan J."/>
            <person name="Park H.-J."/>
            <person name="Ramirez L."/>
            <person name="Alfaro M."/>
            <person name="Sun H."/>
            <person name="Tritt A."/>
            <person name="Yoshinaga Y."/>
            <person name="Zwiers L.-H."/>
            <person name="Turgeon B."/>
            <person name="Goodwin S."/>
            <person name="Spatafora J."/>
            <person name="Crous P."/>
            <person name="Grigoriev I."/>
        </authorList>
    </citation>
    <scope>NUCLEOTIDE SEQUENCE</scope>
    <source>
        <strain evidence="4">CBS 113389</strain>
    </source>
</reference>
<feature type="region of interest" description="Disordered" evidence="2">
    <location>
        <begin position="99"/>
        <end position="165"/>
    </location>
</feature>
<dbReference type="EMBL" id="MU001637">
    <property type="protein sequence ID" value="KAF2482018.1"/>
    <property type="molecule type" value="Genomic_DNA"/>
</dbReference>
<dbReference type="OrthoDB" id="5427872at2759"/>
<dbReference type="InterPro" id="IPR016197">
    <property type="entry name" value="Chromo-like_dom_sf"/>
</dbReference>
<dbReference type="RefSeq" id="XP_033588588.1">
    <property type="nucleotide sequence ID" value="XM_033734008.1"/>
</dbReference>
<accession>A0A6A6PPJ6</accession>
<feature type="domain" description="Chromo" evidence="3">
    <location>
        <begin position="41"/>
        <end position="79"/>
    </location>
</feature>
<evidence type="ECO:0000313" key="4">
    <source>
        <dbReference type="EMBL" id="KAF2482018.1"/>
    </source>
</evidence>
<organism evidence="4 5">
    <name type="scientific">Neohortaea acidophila</name>
    <dbReference type="NCBI Taxonomy" id="245834"/>
    <lineage>
        <taxon>Eukaryota</taxon>
        <taxon>Fungi</taxon>
        <taxon>Dikarya</taxon>
        <taxon>Ascomycota</taxon>
        <taxon>Pezizomycotina</taxon>
        <taxon>Dothideomycetes</taxon>
        <taxon>Dothideomycetidae</taxon>
        <taxon>Mycosphaerellales</taxon>
        <taxon>Teratosphaeriaceae</taxon>
        <taxon>Neohortaea</taxon>
    </lineage>
</organism>
<evidence type="ECO:0000313" key="5">
    <source>
        <dbReference type="Proteomes" id="UP000799767"/>
    </source>
</evidence>
<feature type="compositionally biased region" description="Acidic residues" evidence="2">
    <location>
        <begin position="99"/>
        <end position="108"/>
    </location>
</feature>
<dbReference type="AlphaFoldDB" id="A0A6A6PPJ6"/>
<dbReference type="GO" id="GO:0006338">
    <property type="term" value="P:chromatin remodeling"/>
    <property type="evidence" value="ECO:0007669"/>
    <property type="project" value="UniProtKB-ARBA"/>
</dbReference>
<feature type="compositionally biased region" description="Acidic residues" evidence="2">
    <location>
        <begin position="122"/>
        <end position="145"/>
    </location>
</feature>
<gene>
    <name evidence="4" type="ORF">BDY17DRAFT_300106</name>
</gene>
<protein>
    <recommendedName>
        <fullName evidence="3">Chromo domain-containing protein</fullName>
    </recommendedName>
</protein>
<evidence type="ECO:0000259" key="3">
    <source>
        <dbReference type="PROSITE" id="PS50013"/>
    </source>
</evidence>
<dbReference type="Proteomes" id="UP000799767">
    <property type="component" value="Unassembled WGS sequence"/>
</dbReference>
<feature type="compositionally biased region" description="Acidic residues" evidence="2">
    <location>
        <begin position="153"/>
        <end position="165"/>
    </location>
</feature>
<name>A0A6A6PPJ6_9PEZI</name>